<organism evidence="1 2">
    <name type="scientific">Trichinella pseudospiralis</name>
    <name type="common">Parasitic roundworm</name>
    <dbReference type="NCBI Taxonomy" id="6337"/>
    <lineage>
        <taxon>Eukaryota</taxon>
        <taxon>Metazoa</taxon>
        <taxon>Ecdysozoa</taxon>
        <taxon>Nematoda</taxon>
        <taxon>Enoplea</taxon>
        <taxon>Dorylaimia</taxon>
        <taxon>Trichinellida</taxon>
        <taxon>Trichinellidae</taxon>
        <taxon>Trichinella</taxon>
    </lineage>
</organism>
<sequence length="63" mass="7437">MNVNFMYIAESPITSVAVCSKCESEANYMKKLKKENTYSQFYKAFRYCQRHNSSYKSAYNINI</sequence>
<name>A0A0V1HKF9_TRIPS</name>
<evidence type="ECO:0000313" key="2">
    <source>
        <dbReference type="Proteomes" id="UP000054805"/>
    </source>
</evidence>
<accession>A0A0V1HKF9</accession>
<dbReference type="Proteomes" id="UP000054805">
    <property type="component" value="Unassembled WGS sequence"/>
</dbReference>
<comment type="caution">
    <text evidence="1">The sequence shown here is derived from an EMBL/GenBank/DDBJ whole genome shotgun (WGS) entry which is preliminary data.</text>
</comment>
<protein>
    <submittedName>
        <fullName evidence="1">Uncharacterized protein</fullName>
    </submittedName>
</protein>
<dbReference type="AlphaFoldDB" id="A0A0V1HKF9"/>
<reference evidence="1 2" key="1">
    <citation type="submission" date="2015-01" db="EMBL/GenBank/DDBJ databases">
        <title>Evolution of Trichinella species and genotypes.</title>
        <authorList>
            <person name="Korhonen P.K."/>
            <person name="Edoardo P."/>
            <person name="Giuseppe L.R."/>
            <person name="Gasser R.B."/>
        </authorList>
    </citation>
    <scope>NUCLEOTIDE SEQUENCE [LARGE SCALE GENOMIC DNA]</scope>
    <source>
        <strain evidence="1">ISS588</strain>
    </source>
</reference>
<evidence type="ECO:0000313" key="1">
    <source>
        <dbReference type="EMBL" id="KRZ11211.1"/>
    </source>
</evidence>
<gene>
    <name evidence="1" type="ORF">T4B_9326</name>
</gene>
<dbReference type="EMBL" id="JYDS01000354">
    <property type="protein sequence ID" value="KRZ11211.1"/>
    <property type="molecule type" value="Genomic_DNA"/>
</dbReference>
<proteinExistence type="predicted"/>
<keyword evidence="2" id="KW-1185">Reference proteome</keyword>